<evidence type="ECO:0000313" key="2">
    <source>
        <dbReference type="EMBL" id="SOE01234.1"/>
    </source>
</evidence>
<gene>
    <name evidence="2" type="ORF">SAMN05421508_11714</name>
</gene>
<keyword evidence="3" id="KW-1185">Reference proteome</keyword>
<dbReference type="RefSeq" id="WP_097281560.1">
    <property type="nucleotide sequence ID" value="NZ_OCNJ01000017.1"/>
</dbReference>
<dbReference type="OrthoDB" id="7375665at2"/>
<organism evidence="2 3">
    <name type="scientific">Caenispirillum bisanense</name>
    <dbReference type="NCBI Taxonomy" id="414052"/>
    <lineage>
        <taxon>Bacteria</taxon>
        <taxon>Pseudomonadati</taxon>
        <taxon>Pseudomonadota</taxon>
        <taxon>Alphaproteobacteria</taxon>
        <taxon>Rhodospirillales</taxon>
        <taxon>Novispirillaceae</taxon>
        <taxon>Caenispirillum</taxon>
    </lineage>
</organism>
<dbReference type="Proteomes" id="UP000219621">
    <property type="component" value="Unassembled WGS sequence"/>
</dbReference>
<evidence type="ECO:0000313" key="3">
    <source>
        <dbReference type="Proteomes" id="UP000219621"/>
    </source>
</evidence>
<dbReference type="EMBL" id="OCNJ01000017">
    <property type="protein sequence ID" value="SOE01234.1"/>
    <property type="molecule type" value="Genomic_DNA"/>
</dbReference>
<dbReference type="InterPro" id="IPR029058">
    <property type="entry name" value="AB_hydrolase_fold"/>
</dbReference>
<feature type="region of interest" description="Disordered" evidence="1">
    <location>
        <begin position="276"/>
        <end position="306"/>
    </location>
</feature>
<proteinExistence type="predicted"/>
<dbReference type="SUPFAM" id="SSF53474">
    <property type="entry name" value="alpha/beta-Hydrolases"/>
    <property type="match status" value="1"/>
</dbReference>
<evidence type="ECO:0008006" key="4">
    <source>
        <dbReference type="Google" id="ProtNLM"/>
    </source>
</evidence>
<dbReference type="AlphaFoldDB" id="A0A286H1P4"/>
<reference evidence="2 3" key="1">
    <citation type="submission" date="2017-09" db="EMBL/GenBank/DDBJ databases">
        <authorList>
            <person name="Ehlers B."/>
            <person name="Leendertz F.H."/>
        </authorList>
    </citation>
    <scope>NUCLEOTIDE SEQUENCE [LARGE SCALE GENOMIC DNA]</scope>
    <source>
        <strain evidence="2 3">USBA 140</strain>
    </source>
</reference>
<evidence type="ECO:0000256" key="1">
    <source>
        <dbReference type="SAM" id="MobiDB-lite"/>
    </source>
</evidence>
<protein>
    <recommendedName>
        <fullName evidence="4">Alpha/beta hydrolase family protein</fullName>
    </recommendedName>
</protein>
<sequence length="306" mass="31466">MERTLLEDYARLTTRMALGGLHMGACAVDALSCDVAGLTAEEQAALGMMDVTAGAILVVAPGGSDRGIRTVPHAGAYAEAFGGSLDTLVVADGASALAAAALARAVADAVEKPVAALVPGFGLAEMAADEMGGRLAFGFAGDMMRFTRAMMSAAAPHLVEPGDEPLAPDMIATLLDRDQSGLRLLVGHGRGAFAIAEALDRLPERRRRLTVVSLGAQAPLPDDMEAYQVIGALDALGWLNACSEKGRRVVPGAGHHLNRWVPGALPVTETLREILGSRPSASVTPMDRGKAKTAEPGPTAGTKAAD</sequence>
<name>A0A286H1P4_9PROT</name>
<accession>A0A286H1P4</accession>